<feature type="domain" description="ABC transporter" evidence="15">
    <location>
        <begin position="1296"/>
        <end position="1528"/>
    </location>
</feature>
<dbReference type="FunFam" id="3.40.50.300:FF:000169">
    <property type="entry name" value="ABC transporter C family member 3"/>
    <property type="match status" value="1"/>
</dbReference>
<organism evidence="17 18">
    <name type="scientific">Linum tenue</name>
    <dbReference type="NCBI Taxonomy" id="586396"/>
    <lineage>
        <taxon>Eukaryota</taxon>
        <taxon>Viridiplantae</taxon>
        <taxon>Streptophyta</taxon>
        <taxon>Embryophyta</taxon>
        <taxon>Tracheophyta</taxon>
        <taxon>Spermatophyta</taxon>
        <taxon>Magnoliopsida</taxon>
        <taxon>eudicotyledons</taxon>
        <taxon>Gunneridae</taxon>
        <taxon>Pentapetalae</taxon>
        <taxon>rosids</taxon>
        <taxon>fabids</taxon>
        <taxon>Malpighiales</taxon>
        <taxon>Linaceae</taxon>
        <taxon>Linum</taxon>
    </lineage>
</organism>
<evidence type="ECO:0000256" key="12">
    <source>
        <dbReference type="ARBA" id="ARBA00034018"/>
    </source>
</evidence>
<feature type="transmembrane region" description="Helical" evidence="14">
    <location>
        <begin position="1016"/>
        <end position="1042"/>
    </location>
</feature>
<proteinExistence type="inferred from homology"/>
<protein>
    <recommendedName>
        <fullName evidence="3">ABC-type xenobiotic transporter</fullName>
        <ecNumber evidence="3">7.6.2.2</ecNumber>
    </recommendedName>
</protein>
<evidence type="ECO:0000256" key="4">
    <source>
        <dbReference type="ARBA" id="ARBA00022448"/>
    </source>
</evidence>
<feature type="transmembrane region" description="Helical" evidence="14">
    <location>
        <begin position="1091"/>
        <end position="1109"/>
    </location>
</feature>
<feature type="transmembrane region" description="Helical" evidence="14">
    <location>
        <begin position="375"/>
        <end position="394"/>
    </location>
</feature>
<dbReference type="Pfam" id="PF00005">
    <property type="entry name" value="ABC_tran"/>
    <property type="match status" value="2"/>
</dbReference>
<dbReference type="FunFam" id="1.20.1560.10:FF:000002">
    <property type="entry name" value="ABC transporter C family member 5"/>
    <property type="match status" value="1"/>
</dbReference>
<dbReference type="SUPFAM" id="SSF52540">
    <property type="entry name" value="P-loop containing nucleoside triphosphate hydrolases"/>
    <property type="match status" value="2"/>
</dbReference>
<keyword evidence="7" id="KW-0547">Nucleotide-binding</keyword>
<feature type="transmembrane region" description="Helical" evidence="14">
    <location>
        <begin position="163"/>
        <end position="185"/>
    </location>
</feature>
<feature type="compositionally biased region" description="Polar residues" evidence="13">
    <location>
        <begin position="917"/>
        <end position="929"/>
    </location>
</feature>
<dbReference type="EMBL" id="CAMGYJ010000004">
    <property type="protein sequence ID" value="CAI0400515.1"/>
    <property type="molecule type" value="Genomic_DNA"/>
</dbReference>
<dbReference type="Proteomes" id="UP001154282">
    <property type="component" value="Unassembled WGS sequence"/>
</dbReference>
<evidence type="ECO:0000313" key="17">
    <source>
        <dbReference type="EMBL" id="CAI0400515.1"/>
    </source>
</evidence>
<feature type="transmembrane region" description="Helical" evidence="14">
    <location>
        <begin position="1115"/>
        <end position="1133"/>
    </location>
</feature>
<feature type="transmembrane region" description="Helical" evidence="14">
    <location>
        <begin position="451"/>
        <end position="472"/>
    </location>
</feature>
<feature type="transmembrane region" description="Helical" evidence="14">
    <location>
        <begin position="197"/>
        <end position="214"/>
    </location>
</feature>
<dbReference type="GO" id="GO:0008559">
    <property type="term" value="F:ABC-type xenobiotic transporter activity"/>
    <property type="evidence" value="ECO:0007669"/>
    <property type="project" value="UniProtKB-EC"/>
</dbReference>
<dbReference type="InterPro" id="IPR011527">
    <property type="entry name" value="ABC1_TM_dom"/>
</dbReference>
<keyword evidence="4" id="KW-0813">Transport</keyword>
<dbReference type="CDD" id="cd03250">
    <property type="entry name" value="ABCC_MRP_domain1"/>
    <property type="match status" value="1"/>
</dbReference>
<dbReference type="PANTHER" id="PTHR24223">
    <property type="entry name" value="ATP-BINDING CASSETTE SUB-FAMILY C"/>
    <property type="match status" value="1"/>
</dbReference>
<gene>
    <name evidence="17" type="ORF">LITE_LOCUS10792</name>
</gene>
<dbReference type="CDD" id="cd18579">
    <property type="entry name" value="ABC_6TM_ABCC_D1"/>
    <property type="match status" value="1"/>
</dbReference>
<dbReference type="PROSITE" id="PS50893">
    <property type="entry name" value="ABC_TRANSPORTER_2"/>
    <property type="match status" value="2"/>
</dbReference>
<dbReference type="InterPro" id="IPR003439">
    <property type="entry name" value="ABC_transporter-like_ATP-bd"/>
</dbReference>
<keyword evidence="10 14" id="KW-1133">Transmembrane helix</keyword>
<comment type="catalytic activity">
    <reaction evidence="12">
        <text>ATP + H2O + xenobioticSide 1 = ADP + phosphate + xenobioticSide 2.</text>
        <dbReference type="EC" id="7.6.2.2"/>
    </reaction>
</comment>
<accession>A0AAV0ISD6</accession>
<feature type="transmembrane region" description="Helical" evidence="14">
    <location>
        <begin position="1203"/>
        <end position="1221"/>
    </location>
</feature>
<dbReference type="SUPFAM" id="SSF90123">
    <property type="entry name" value="ABC transporter transmembrane region"/>
    <property type="match status" value="2"/>
</dbReference>
<keyword evidence="8" id="KW-0067">ATP-binding</keyword>
<dbReference type="PROSITE" id="PS50929">
    <property type="entry name" value="ABC_TM1F"/>
    <property type="match status" value="2"/>
</dbReference>
<feature type="transmembrane region" description="Helical" evidence="14">
    <location>
        <begin position="130"/>
        <end position="151"/>
    </location>
</feature>
<dbReference type="PROSITE" id="PS00211">
    <property type="entry name" value="ABC_TRANSPORTER_1"/>
    <property type="match status" value="1"/>
</dbReference>
<evidence type="ECO:0000256" key="14">
    <source>
        <dbReference type="SAM" id="Phobius"/>
    </source>
</evidence>
<feature type="transmembrane region" description="Helical" evidence="14">
    <location>
        <begin position="12"/>
        <end position="33"/>
    </location>
</feature>
<comment type="similarity">
    <text evidence="2">Belongs to the ABC transporter superfamily. ABCC family. Conjugate transporter (TC 3.A.1.208) subfamily.</text>
</comment>
<evidence type="ECO:0000256" key="9">
    <source>
        <dbReference type="ARBA" id="ARBA00022967"/>
    </source>
</evidence>
<dbReference type="GO" id="GO:0016887">
    <property type="term" value="F:ATP hydrolysis activity"/>
    <property type="evidence" value="ECO:0007669"/>
    <property type="project" value="InterPro"/>
</dbReference>
<feature type="domain" description="ABC transmembrane type-1" evidence="16">
    <location>
        <begin position="339"/>
        <end position="621"/>
    </location>
</feature>
<name>A0AAV0ISD6_9ROSI</name>
<feature type="transmembrane region" description="Helical" evidence="14">
    <location>
        <begin position="338"/>
        <end position="355"/>
    </location>
</feature>
<evidence type="ECO:0000256" key="1">
    <source>
        <dbReference type="ARBA" id="ARBA00004141"/>
    </source>
</evidence>
<evidence type="ECO:0000256" key="13">
    <source>
        <dbReference type="SAM" id="MobiDB-lite"/>
    </source>
</evidence>
<dbReference type="PANTHER" id="PTHR24223:SF165">
    <property type="entry name" value="ABC TRANSPORTER C FAMILY MEMBER 15-RELATED"/>
    <property type="match status" value="1"/>
</dbReference>
<dbReference type="InterPro" id="IPR050173">
    <property type="entry name" value="ABC_transporter_C-like"/>
</dbReference>
<feature type="transmembrane region" description="Helical" evidence="14">
    <location>
        <begin position="478"/>
        <end position="498"/>
    </location>
</feature>
<feature type="transmembrane region" description="Helical" evidence="14">
    <location>
        <begin position="88"/>
        <end position="110"/>
    </location>
</feature>
<evidence type="ECO:0000256" key="3">
    <source>
        <dbReference type="ARBA" id="ARBA00012191"/>
    </source>
</evidence>
<dbReference type="InterPro" id="IPR044746">
    <property type="entry name" value="ABCC_6TM_D1"/>
</dbReference>
<dbReference type="FunFam" id="3.40.50.300:FF:000508">
    <property type="entry name" value="ABC transporter C family member 5"/>
    <property type="match status" value="1"/>
</dbReference>
<dbReference type="FunFam" id="1.20.1560.10:FF:000003">
    <property type="entry name" value="ABC transporter C family member 10"/>
    <property type="match status" value="1"/>
</dbReference>
<dbReference type="EC" id="7.6.2.2" evidence="3"/>
<comment type="subcellular location">
    <subcellularLocation>
        <location evidence="1">Membrane</location>
        <topology evidence="1">Multi-pass membrane protein</topology>
    </subcellularLocation>
</comment>
<evidence type="ECO:0000256" key="5">
    <source>
        <dbReference type="ARBA" id="ARBA00022692"/>
    </source>
</evidence>
<keyword evidence="6" id="KW-0677">Repeat</keyword>
<keyword evidence="18" id="KW-1185">Reference proteome</keyword>
<feature type="region of interest" description="Disordered" evidence="13">
    <location>
        <begin position="909"/>
        <end position="949"/>
    </location>
</feature>
<evidence type="ECO:0000259" key="16">
    <source>
        <dbReference type="PROSITE" id="PS50929"/>
    </source>
</evidence>
<dbReference type="InterPro" id="IPR017871">
    <property type="entry name" value="ABC_transporter-like_CS"/>
</dbReference>
<dbReference type="GO" id="GO:0005524">
    <property type="term" value="F:ATP binding"/>
    <property type="evidence" value="ECO:0007669"/>
    <property type="project" value="UniProtKB-KW"/>
</dbReference>
<dbReference type="SMART" id="SM00382">
    <property type="entry name" value="AAA"/>
    <property type="match status" value="2"/>
</dbReference>
<evidence type="ECO:0000256" key="6">
    <source>
        <dbReference type="ARBA" id="ARBA00022737"/>
    </source>
</evidence>
<dbReference type="Gene3D" id="1.20.1560.10">
    <property type="entry name" value="ABC transporter type 1, transmembrane domain"/>
    <property type="match status" value="2"/>
</dbReference>
<dbReference type="GO" id="GO:0016020">
    <property type="term" value="C:membrane"/>
    <property type="evidence" value="ECO:0007669"/>
    <property type="project" value="UniProtKB-SubCell"/>
</dbReference>
<evidence type="ECO:0000256" key="8">
    <source>
        <dbReference type="ARBA" id="ARBA00022840"/>
    </source>
</evidence>
<dbReference type="Pfam" id="PF00664">
    <property type="entry name" value="ABC_membrane"/>
    <property type="match status" value="2"/>
</dbReference>
<evidence type="ECO:0000256" key="7">
    <source>
        <dbReference type="ARBA" id="ARBA00022741"/>
    </source>
</evidence>
<feature type="domain" description="ABC transporter" evidence="15">
    <location>
        <begin position="656"/>
        <end position="885"/>
    </location>
</feature>
<reference evidence="17" key="1">
    <citation type="submission" date="2022-08" db="EMBL/GenBank/DDBJ databases">
        <authorList>
            <person name="Gutierrez-Valencia J."/>
        </authorList>
    </citation>
    <scope>NUCLEOTIDE SEQUENCE</scope>
</reference>
<evidence type="ECO:0000259" key="15">
    <source>
        <dbReference type="PROSITE" id="PS50893"/>
    </source>
</evidence>
<keyword evidence="9" id="KW-1278">Translocase</keyword>
<evidence type="ECO:0000256" key="11">
    <source>
        <dbReference type="ARBA" id="ARBA00023136"/>
    </source>
</evidence>
<feature type="region of interest" description="Disordered" evidence="13">
    <location>
        <begin position="47"/>
        <end position="76"/>
    </location>
</feature>
<dbReference type="CDD" id="cd18580">
    <property type="entry name" value="ABC_6TM_ABCC_D2"/>
    <property type="match status" value="1"/>
</dbReference>
<dbReference type="InterPro" id="IPR027417">
    <property type="entry name" value="P-loop_NTPase"/>
</dbReference>
<dbReference type="InterPro" id="IPR003593">
    <property type="entry name" value="AAA+_ATPase"/>
</dbReference>
<dbReference type="Gene3D" id="3.40.50.300">
    <property type="entry name" value="P-loop containing nucleotide triphosphate hydrolases"/>
    <property type="match status" value="2"/>
</dbReference>
<feature type="transmembrane region" description="Helical" evidence="14">
    <location>
        <begin position="560"/>
        <end position="588"/>
    </location>
</feature>
<keyword evidence="11 14" id="KW-0472">Membrane</keyword>
<sequence length="1542" mass="169901">MALPWPELPCFPAYLLVCVQLVFLGVLLLASLLQLFKQKNNHEDGITTNGNTKIYANGDHDGDEEPPENPTADRQQTAKCGIPTKTSIACTILLLAVHCLLLLSMLLSFSGHNIISPALAGSCSSRIGTLASEIAQVLSLAASLFAIRNVIKAESTMFPWMLRAWWICGFLLSASSASLSTYLRTTHPGKKLELPDYVNFLSLSLSSFLFGISIHGKTGIATATATFSSDMKEPLLPAEGQSKQRTRSPYGDATLLQLVTFSWLNPLFSVGIKKPLEQDDIPDVGINESAAFLSSAFAECLDRETERQQSSDNTDDAGGSSSSPSIYRAIFLLVRRKAAINAFFAMASATASYVGPYLINDFVDFLSRKKERSLTSGYLIALGFLCAKIVETVTQRQWIFGARQLGLRLRAALTTRIYAKGLVLSARSRQGHTSGEIINYMSVDVNRITDFIWYVNTVWMLPIQISLAIYILRTNLGAPGSLAALAATLLVMSCNVPLTRMQKSYQTKIMEAKDGRMKATSEVLRNMKTIKLQSWDSQFLGKLKCLREVERSWLWKSLRLTAITAFIFWGSPAFISTITFGACLMMGVPLTAGRVLSALATFRMLQDPIFNLPDLLSVIAQAKVSADRITSYLQEEEVQQDAVEYVPPGGDERFDVEIESGKFSWTPELVSSRSSSNVTLDGIDLRVKRGMRVAVCGTVGSGKSSLLSCILGEIHKLSGTVKVRGTKAYVPQCPWILTGSIRDNILFGKAYESERYERTVQACAMVKDFELFSCGDLTEIGERGINMSGGQKQRIQIARAVYQDADIYLLDDPFSAVDAHTGTHLFQDCLMGILRDKTIIYVTHQVEFLPAADVIVVMQNGKIAQTGKFDELMKQNVGFEALVGAHSQALELVHAVESSTQQTTSLLVADQEENSDPSRTSKPCQQQQRDPVGVGTDNQSGKLVQDEERETGSIGKEVYWSYLTAVKGGVLVPFIVLAQSSFQVLQIASNYWMAWACPPTSDSNEPAVGLGMDTILLVYTLLAAGSALCVLVRAILVTTVGLSTAEKLFTDMLHSVIRAPMQFFDSTPTGRILNRASTDQSVLDLEIGQRLGWCAFSIIQILGTIAVMSQVAWEVFVIFIPVTAVCIWYQQYYTPTARELARLSGIQLTPILHHFSESLAGAATIRAFGHGERFITGNLGLVDNYSRPWFHNVSAMEWLSFRLNVLSNFVFAFSLVLLVTLPEGIINPSIAGLAVTYGINLNVLQASVIWNICNAENKMISVERVLQYTNIKSEAPLVIEDRRPPPNWPSIGTICFKNLQIRYAEHLPSVLKNISCTFPGKRKIGVVGRTGSGKSTLTQAIFRMVEAREGSIIIDDIDISKIGLDDLRSRLSIIPQDPTMFEGTVRGNLDPLCQYTDFDVWEALAKCQLGSLVQEKDEKLDASVTENGENWSAGQRQLFCLGRALLKKSSILVLDEATASVDSTTDGVLQKVISEEFKDRTVVTIAHRIHTVIDSDLVLVLSDGRIAEYDTPRMLLQRRDSFFSNLIKEYSTRSSHMNLNLT</sequence>
<comment type="caution">
    <text evidence="17">The sequence shown here is derived from an EMBL/GenBank/DDBJ whole genome shotgun (WGS) entry which is preliminary data.</text>
</comment>
<evidence type="ECO:0000313" key="18">
    <source>
        <dbReference type="Proteomes" id="UP001154282"/>
    </source>
</evidence>
<dbReference type="CDD" id="cd03244">
    <property type="entry name" value="ABCC_MRP_domain2"/>
    <property type="match status" value="1"/>
</dbReference>
<keyword evidence="5 14" id="KW-0812">Transmembrane</keyword>
<evidence type="ECO:0000256" key="2">
    <source>
        <dbReference type="ARBA" id="ARBA00009726"/>
    </source>
</evidence>
<feature type="domain" description="ABC transmembrane type-1" evidence="16">
    <location>
        <begin position="974"/>
        <end position="1257"/>
    </location>
</feature>
<evidence type="ECO:0000256" key="10">
    <source>
        <dbReference type="ARBA" id="ARBA00022989"/>
    </source>
</evidence>
<dbReference type="InterPro" id="IPR036640">
    <property type="entry name" value="ABC1_TM_sf"/>
</dbReference>
<dbReference type="InterPro" id="IPR044726">
    <property type="entry name" value="ABCC_6TM_D2"/>
</dbReference>